<evidence type="ECO:0000256" key="1">
    <source>
        <dbReference type="SAM" id="MobiDB-lite"/>
    </source>
</evidence>
<sequence>MSIAQRRQPGRAPRAGAGGTLGAAVSGPVLSSVLLSLVSTEFLVARYILLVSGFTIAHPHRADIGRVDGSSDAGDQGGAHREHRRGHQGVQHPPCRRARQEAAEQP</sequence>
<feature type="region of interest" description="Disordered" evidence="1">
    <location>
        <begin position="1"/>
        <end position="22"/>
    </location>
</feature>
<feature type="region of interest" description="Disordered" evidence="1">
    <location>
        <begin position="61"/>
        <end position="106"/>
    </location>
</feature>
<organism evidence="2 3">
    <name type="scientific">Streptomyces avermitilis</name>
    <dbReference type="NCBI Taxonomy" id="33903"/>
    <lineage>
        <taxon>Bacteria</taxon>
        <taxon>Bacillati</taxon>
        <taxon>Actinomycetota</taxon>
        <taxon>Actinomycetes</taxon>
        <taxon>Kitasatosporales</taxon>
        <taxon>Streptomycetaceae</taxon>
        <taxon>Streptomyces</taxon>
    </lineage>
</organism>
<dbReference type="Proteomes" id="UP000302139">
    <property type="component" value="Unassembled WGS sequence"/>
</dbReference>
<gene>
    <name evidence="2" type="ORF">SAV14893_001860</name>
</gene>
<feature type="compositionally biased region" description="Low complexity" evidence="1">
    <location>
        <begin position="1"/>
        <end position="15"/>
    </location>
</feature>
<proteinExistence type="predicted"/>
<accession>A0A4D4LRV7</accession>
<name>A0A4D4LRV7_STRAX</name>
<evidence type="ECO:0000313" key="3">
    <source>
        <dbReference type="Proteomes" id="UP000302139"/>
    </source>
</evidence>
<dbReference type="AlphaFoldDB" id="A0A4D4LRV7"/>
<protein>
    <submittedName>
        <fullName evidence="2">Uncharacterized protein</fullName>
    </submittedName>
</protein>
<comment type="caution">
    <text evidence="2">The sequence shown here is derived from an EMBL/GenBank/DDBJ whole genome shotgun (WGS) entry which is preliminary data.</text>
</comment>
<dbReference type="EMBL" id="BJHX01000001">
    <property type="protein sequence ID" value="GDY60793.1"/>
    <property type="molecule type" value="Genomic_DNA"/>
</dbReference>
<reference evidence="2 3" key="1">
    <citation type="submission" date="2019-04" db="EMBL/GenBank/DDBJ databases">
        <title>Draft genome sequences of Streptomyces avermitilis NBRC 14893.</title>
        <authorList>
            <person name="Komaki H."/>
            <person name="Tamura T."/>
            <person name="Hosoyama A."/>
        </authorList>
    </citation>
    <scope>NUCLEOTIDE SEQUENCE [LARGE SCALE GENOMIC DNA]</scope>
    <source>
        <strain evidence="2 3">NBRC 14893</strain>
    </source>
</reference>
<evidence type="ECO:0000313" key="2">
    <source>
        <dbReference type="EMBL" id="GDY60793.1"/>
    </source>
</evidence>